<sequence>MQTATGRTSWLYHDMRTFSTKDQILQIDKFLPNLLISRCLGIELCGRAFQLGRYSAWDLRRNSWRLFDIIVKSDMTGGALLGNYRTRFRLDEQPPPFPSKRLKAATTVSAGRCTWAQTYEAAKCASFTGGSICLPTAMFGTTTHVEPQYSARVASERQSPSYVSFKIMSAFVSSRGSSVDVELGPMFFENHAMYIDAYADTLFR</sequence>
<gene>
    <name evidence="1" type="ORF">ARMOST_14372</name>
</gene>
<evidence type="ECO:0000313" key="2">
    <source>
        <dbReference type="Proteomes" id="UP000219338"/>
    </source>
</evidence>
<protein>
    <submittedName>
        <fullName evidence="1">Uncharacterized protein</fullName>
    </submittedName>
</protein>
<reference evidence="2" key="1">
    <citation type="journal article" date="2017" name="Nat. Ecol. Evol.">
        <title>Genome expansion and lineage-specific genetic innovations in the forest pathogenic fungi Armillaria.</title>
        <authorList>
            <person name="Sipos G."/>
            <person name="Prasanna A.N."/>
            <person name="Walter M.C."/>
            <person name="O'Connor E."/>
            <person name="Balint B."/>
            <person name="Krizsan K."/>
            <person name="Kiss B."/>
            <person name="Hess J."/>
            <person name="Varga T."/>
            <person name="Slot J."/>
            <person name="Riley R."/>
            <person name="Boka B."/>
            <person name="Rigling D."/>
            <person name="Barry K."/>
            <person name="Lee J."/>
            <person name="Mihaltcheva S."/>
            <person name="LaButti K."/>
            <person name="Lipzen A."/>
            <person name="Waldron R."/>
            <person name="Moloney N.M."/>
            <person name="Sperisen C."/>
            <person name="Kredics L."/>
            <person name="Vagvoelgyi C."/>
            <person name="Patrignani A."/>
            <person name="Fitzpatrick D."/>
            <person name="Nagy I."/>
            <person name="Doyle S."/>
            <person name="Anderson J.B."/>
            <person name="Grigoriev I.V."/>
            <person name="Gueldener U."/>
            <person name="Muensterkoetter M."/>
            <person name="Nagy L.G."/>
        </authorList>
    </citation>
    <scope>NUCLEOTIDE SEQUENCE [LARGE SCALE GENOMIC DNA]</scope>
    <source>
        <strain evidence="2">C18/9</strain>
    </source>
</reference>
<accession>A0A284RQC5</accession>
<dbReference type="Proteomes" id="UP000219338">
    <property type="component" value="Unassembled WGS sequence"/>
</dbReference>
<dbReference type="AlphaFoldDB" id="A0A284RQC5"/>
<organism evidence="1 2">
    <name type="scientific">Armillaria ostoyae</name>
    <name type="common">Armillaria root rot fungus</name>
    <dbReference type="NCBI Taxonomy" id="47428"/>
    <lineage>
        <taxon>Eukaryota</taxon>
        <taxon>Fungi</taxon>
        <taxon>Dikarya</taxon>
        <taxon>Basidiomycota</taxon>
        <taxon>Agaricomycotina</taxon>
        <taxon>Agaricomycetes</taxon>
        <taxon>Agaricomycetidae</taxon>
        <taxon>Agaricales</taxon>
        <taxon>Marasmiineae</taxon>
        <taxon>Physalacriaceae</taxon>
        <taxon>Armillaria</taxon>
    </lineage>
</organism>
<proteinExistence type="predicted"/>
<evidence type="ECO:0000313" key="1">
    <source>
        <dbReference type="EMBL" id="SJL10976.1"/>
    </source>
</evidence>
<dbReference type="EMBL" id="FUEG01000013">
    <property type="protein sequence ID" value="SJL10976.1"/>
    <property type="molecule type" value="Genomic_DNA"/>
</dbReference>
<name>A0A284RQC5_ARMOS</name>
<keyword evidence="2" id="KW-1185">Reference proteome</keyword>